<feature type="compositionally biased region" description="Acidic residues" evidence="13">
    <location>
        <begin position="302"/>
        <end position="315"/>
    </location>
</feature>
<dbReference type="SMART" id="SM00486">
    <property type="entry name" value="POLBc"/>
    <property type="match status" value="1"/>
</dbReference>
<dbReference type="FunFam" id="1.10.287.690:FF:000003">
    <property type="entry name" value="DNA polymerase"/>
    <property type="match status" value="1"/>
</dbReference>
<name>A0A2G8KW55_STIJA</name>
<dbReference type="CDD" id="cd05532">
    <property type="entry name" value="POLBc_alpha"/>
    <property type="match status" value="1"/>
</dbReference>
<dbReference type="Gene3D" id="1.10.287.690">
    <property type="entry name" value="Helix hairpin bin"/>
    <property type="match status" value="1"/>
</dbReference>
<keyword evidence="5 12" id="KW-0235">DNA replication</keyword>
<dbReference type="FunFam" id="3.30.420.10:FF:000018">
    <property type="entry name" value="DNA polymerase"/>
    <property type="match status" value="1"/>
</dbReference>
<keyword evidence="8" id="KW-0862">Zinc</keyword>
<evidence type="ECO:0000256" key="10">
    <source>
        <dbReference type="ARBA" id="ARBA00023125"/>
    </source>
</evidence>
<dbReference type="InterPro" id="IPR017964">
    <property type="entry name" value="DNA-dir_DNA_pol_B_CS"/>
</dbReference>
<dbReference type="Pfam" id="PF00136">
    <property type="entry name" value="DNA_pol_B"/>
    <property type="match status" value="1"/>
</dbReference>
<feature type="compositionally biased region" description="Polar residues" evidence="13">
    <location>
        <begin position="251"/>
        <end position="272"/>
    </location>
</feature>
<proteinExistence type="inferred from homology"/>
<comment type="subcellular location">
    <subcellularLocation>
        <location evidence="1">Nucleus</location>
    </subcellularLocation>
</comment>
<keyword evidence="4 12" id="KW-0548">Nucleotidyltransferase</keyword>
<dbReference type="CDD" id="cd05776">
    <property type="entry name" value="DNA_polB_alpha_exo"/>
    <property type="match status" value="1"/>
</dbReference>
<dbReference type="PANTHER" id="PTHR45861">
    <property type="entry name" value="DNA POLYMERASE ALPHA CATALYTIC SUBUNIT"/>
    <property type="match status" value="1"/>
</dbReference>
<evidence type="ECO:0000259" key="14">
    <source>
        <dbReference type="Pfam" id="PF00136"/>
    </source>
</evidence>
<feature type="compositionally biased region" description="Basic and acidic residues" evidence="13">
    <location>
        <begin position="106"/>
        <end position="115"/>
    </location>
</feature>
<dbReference type="InterPro" id="IPR024647">
    <property type="entry name" value="DNA_pol_a_cat_su_N"/>
</dbReference>
<dbReference type="Pfam" id="PF12254">
    <property type="entry name" value="DNA_pol_alpha_N"/>
    <property type="match status" value="1"/>
</dbReference>
<dbReference type="STRING" id="307972.A0A2G8KW55"/>
<dbReference type="FunFam" id="3.30.70.2820:FF:000001">
    <property type="entry name" value="DNA polymerase"/>
    <property type="match status" value="1"/>
</dbReference>
<evidence type="ECO:0000256" key="2">
    <source>
        <dbReference type="ARBA" id="ARBA00005755"/>
    </source>
</evidence>
<dbReference type="InterPro" id="IPR042087">
    <property type="entry name" value="DNA_pol_B_thumb"/>
</dbReference>
<evidence type="ECO:0000259" key="17">
    <source>
        <dbReference type="Pfam" id="PF12254"/>
    </source>
</evidence>
<evidence type="ECO:0000256" key="9">
    <source>
        <dbReference type="ARBA" id="ARBA00022932"/>
    </source>
</evidence>
<keyword evidence="3 12" id="KW-0808">Transferase</keyword>
<dbReference type="Gene3D" id="3.30.420.10">
    <property type="entry name" value="Ribonuclease H-like superfamily/Ribonuclease H"/>
    <property type="match status" value="1"/>
</dbReference>
<keyword evidence="9 12" id="KW-0239">DNA-directed DNA polymerase</keyword>
<protein>
    <recommendedName>
        <fullName evidence="12">DNA polymerase</fullName>
        <ecNumber evidence="12">2.7.7.7</ecNumber>
    </recommendedName>
</protein>
<dbReference type="Pfam" id="PF08996">
    <property type="entry name" value="zf-DNA_Pol"/>
    <property type="match status" value="1"/>
</dbReference>
<dbReference type="Gene3D" id="1.10.132.60">
    <property type="entry name" value="DNA polymerase family B, C-terminal domain"/>
    <property type="match status" value="1"/>
</dbReference>
<organism evidence="18 19">
    <name type="scientific">Stichopus japonicus</name>
    <name type="common">Sea cucumber</name>
    <dbReference type="NCBI Taxonomy" id="307972"/>
    <lineage>
        <taxon>Eukaryota</taxon>
        <taxon>Metazoa</taxon>
        <taxon>Echinodermata</taxon>
        <taxon>Eleutherozoa</taxon>
        <taxon>Echinozoa</taxon>
        <taxon>Holothuroidea</taxon>
        <taxon>Aspidochirotacea</taxon>
        <taxon>Aspidochirotida</taxon>
        <taxon>Stichopodidae</taxon>
        <taxon>Apostichopus</taxon>
    </lineage>
</organism>
<dbReference type="InterPro" id="IPR023211">
    <property type="entry name" value="DNA_pol_palm_dom_sf"/>
</dbReference>
<feature type="compositionally biased region" description="Basic and acidic residues" evidence="13">
    <location>
        <begin position="277"/>
        <end position="301"/>
    </location>
</feature>
<dbReference type="GO" id="GO:0003682">
    <property type="term" value="F:chromatin binding"/>
    <property type="evidence" value="ECO:0007669"/>
    <property type="project" value="TreeGrafter"/>
</dbReference>
<keyword evidence="19" id="KW-1185">Reference proteome</keyword>
<evidence type="ECO:0000256" key="12">
    <source>
        <dbReference type="RuleBase" id="RU000442"/>
    </source>
</evidence>
<feature type="region of interest" description="Disordered" evidence="13">
    <location>
        <begin position="106"/>
        <end position="126"/>
    </location>
</feature>
<dbReference type="InterPro" id="IPR012337">
    <property type="entry name" value="RNaseH-like_sf"/>
</dbReference>
<accession>A0A2G8KW55</accession>
<dbReference type="GO" id="GO:0006272">
    <property type="term" value="P:leading strand elongation"/>
    <property type="evidence" value="ECO:0007669"/>
    <property type="project" value="TreeGrafter"/>
</dbReference>
<evidence type="ECO:0000256" key="4">
    <source>
        <dbReference type="ARBA" id="ARBA00022695"/>
    </source>
</evidence>
<evidence type="ECO:0000256" key="3">
    <source>
        <dbReference type="ARBA" id="ARBA00022679"/>
    </source>
</evidence>
<comment type="similarity">
    <text evidence="2 12">Belongs to the DNA polymerase type-B family.</text>
</comment>
<sequence>MFQDRDAPDIRSGRTIRPDKVEPVAARRGKRGVSAKKAGRLAALERLKQSKETGKKAYDLDDLQNVYDVVDEDEYSEVVRKRQEDDWIVDDDGGGYIEDGREIFDDDLVGRDEPPPSKGELGEEQELCKEETKSCEFNWFFLRAEMSFNYYRLASIPQTGFKSHRQALNTIGTQLSKQPTGKNDIRSMFLMSSSKPKKAEKDIKLEDDDLLGEMLNEMQQETGPVIKPKSIKRKSKTPSRSKSSYTPTRGSGYSMTPRNMTSDLTPEPTSSFRPKAIKREPETSPKSRPEKRFKQSVKMEPEPEIEDYSESMEDFTSEDIEEMDTPIEEADTTQEEEAKPKVEDVDSKVAEAGRKFVPAVKEKPKSNFNPAAVSDLGWETVKETAADSKEKIQDVQVDSSALPMTTNDDNEQVLRFYWIDAYEDQYKQPGVVYLFGKVYIEKAKAYVSCCVTVKNIERVMYLLPKDKNGDKEVTMPDVYEEFDDLATHYKITKYRSRKVTKQYCFSVSGIPAESEYLEVRYGAENPPLPEGLKGKTFSHVFGCKTSSLELFLMERKMKGPSWLDIKLPQPAAQQYSWCKVEAVVTKPDQVSVHTGGTPPPVVVMAISLKTVVNTKTHQKKRPESFPVDKTSPKPPFQQYLCAITTPSDCVFPFDFRDLIKRKDKNIEVMPNERALLGYFLARIQKFDPDVIIGHDIFGFDLDVLLHRISANKVPHWSRLGRLKRSIMPKLAGGPQGKTGAFAEKNATCGRLICDIKISAMELIRSKSYDLSQLTNQLLKKPRQDIPFEDIRNMYGASRDLAHFVDHTLMDTNFILQIMCELNVLPLAMQLTNICGNVMSRTLMGGRSERNEYLLLHAFHEKNFICPDKEFKKKTPVADVENDIEGGVERPSTSRKARRKPAYSGGLVLEPKKEYNICFTTISNSPKEEETADDQEYIPNVPDSDLQAGILPTEIRRLVERRKQVKQLMKAPDLNQDLKLQYDIRQKALKLTANSMYGCLGFSHSRFHAKPLAALVTSKGREILMHTKEMVEKMNLDVIYGDTDSIMINTNCNNLEQVYKIGNKVKAEVNKLYRLLEIDIDGVYKSMLLLKKKKYAALAVDKAADGTVTYNKELKGLDIVRRDWCDLAKDVGNYAIQQILSVDSRETIVENIHTRLMEISEQVNKGEISLEKFEIRKSLTKSPQDYPDKKSLPHVQVALRHNQQGGKKFGAGDTVSYIVCDDNSNLPASQRAYHPDEVRRDNMAVDFKYYLAQQVHPVISRLCDPIEGTDTAQIAECLGLDPTGYRHALNRQEDENDALLGGAAILDDEERFKDAERFKFICTNQACKKENIIDCVFYGSGPDMECQLLRCSNKDCSVNPLDNVKLLQNKLTMVIRQHVRRYYADQPLYPQRRGLPCPACNRAFLCPEYSDKDLYNQLSFYQSIFDVEKALHRLSTGERHARELIRDHTTSYDELKSIVDQALKNDGYSEVNLSHLFQGLFPITSSKK</sequence>
<dbReference type="InterPro" id="IPR045846">
    <property type="entry name" value="POLBc_alpha"/>
</dbReference>
<dbReference type="Gene3D" id="1.10.3200.20">
    <property type="entry name" value="DNA Polymerase alpha, zinc finger"/>
    <property type="match status" value="1"/>
</dbReference>
<keyword evidence="7" id="KW-0863">Zinc-finger</keyword>
<feature type="domain" description="DNA-directed DNA polymerase family B multifunctional" evidence="14">
    <location>
        <begin position="913"/>
        <end position="1265"/>
    </location>
</feature>
<dbReference type="GO" id="GO:0008270">
    <property type="term" value="F:zinc ion binding"/>
    <property type="evidence" value="ECO:0007669"/>
    <property type="project" value="UniProtKB-KW"/>
</dbReference>
<dbReference type="Pfam" id="PF03104">
    <property type="entry name" value="DNA_pol_B_exo1"/>
    <property type="match status" value="1"/>
</dbReference>
<dbReference type="InterPro" id="IPR038256">
    <property type="entry name" value="Pol_alpha_znc_sf"/>
</dbReference>
<dbReference type="InterPro" id="IPR036397">
    <property type="entry name" value="RNaseH_sf"/>
</dbReference>
<evidence type="ECO:0000256" key="8">
    <source>
        <dbReference type="ARBA" id="ARBA00022833"/>
    </source>
</evidence>
<dbReference type="PANTHER" id="PTHR45861:SF1">
    <property type="entry name" value="DNA POLYMERASE ALPHA CATALYTIC SUBUNIT"/>
    <property type="match status" value="1"/>
</dbReference>
<dbReference type="SUPFAM" id="SSF56672">
    <property type="entry name" value="DNA/RNA polymerases"/>
    <property type="match status" value="1"/>
</dbReference>
<feature type="region of interest" description="Disordered" evidence="13">
    <location>
        <begin position="219"/>
        <end position="315"/>
    </location>
</feature>
<dbReference type="PROSITE" id="PS00116">
    <property type="entry name" value="DNA_POLYMERASE_B"/>
    <property type="match status" value="1"/>
</dbReference>
<dbReference type="InterPro" id="IPR043502">
    <property type="entry name" value="DNA/RNA_pol_sf"/>
</dbReference>
<keyword evidence="10 12" id="KW-0238">DNA-binding</keyword>
<feature type="domain" description="DNA polymerase alpha catalytic subunit N-terminal" evidence="17">
    <location>
        <begin position="44"/>
        <end position="105"/>
    </location>
</feature>
<feature type="compositionally biased region" description="Low complexity" evidence="13">
    <location>
        <begin position="240"/>
        <end position="249"/>
    </location>
</feature>
<dbReference type="SUPFAM" id="SSF53098">
    <property type="entry name" value="Ribonuclease H-like"/>
    <property type="match status" value="1"/>
</dbReference>
<keyword evidence="11" id="KW-0539">Nucleus</keyword>
<dbReference type="GO" id="GO:0003697">
    <property type="term" value="F:single-stranded DNA binding"/>
    <property type="evidence" value="ECO:0007669"/>
    <property type="project" value="TreeGrafter"/>
</dbReference>
<dbReference type="Gene3D" id="3.90.1600.10">
    <property type="entry name" value="Palm domain of DNA polymerase"/>
    <property type="match status" value="1"/>
</dbReference>
<keyword evidence="6" id="KW-0479">Metal-binding</keyword>
<dbReference type="Gene3D" id="3.30.70.2820">
    <property type="match status" value="1"/>
</dbReference>
<feature type="domain" description="DNA-directed DNA polymerase family B exonuclease" evidence="15">
    <location>
        <begin position="539"/>
        <end position="772"/>
    </location>
</feature>
<dbReference type="EMBL" id="MRZV01000339">
    <property type="protein sequence ID" value="PIK52202.1"/>
    <property type="molecule type" value="Genomic_DNA"/>
</dbReference>
<dbReference type="InterPro" id="IPR015088">
    <property type="entry name" value="Znf_DNA-dir_DNA_pol_B_alpha"/>
</dbReference>
<dbReference type="NCBIfam" id="TIGR00592">
    <property type="entry name" value="pol2"/>
    <property type="match status" value="1"/>
</dbReference>
<comment type="catalytic activity">
    <reaction evidence="12">
        <text>DNA(n) + a 2'-deoxyribonucleoside 5'-triphosphate = DNA(n+1) + diphosphate</text>
        <dbReference type="Rhea" id="RHEA:22508"/>
        <dbReference type="Rhea" id="RHEA-COMP:17339"/>
        <dbReference type="Rhea" id="RHEA-COMP:17340"/>
        <dbReference type="ChEBI" id="CHEBI:33019"/>
        <dbReference type="ChEBI" id="CHEBI:61560"/>
        <dbReference type="ChEBI" id="CHEBI:173112"/>
        <dbReference type="EC" id="2.7.7.7"/>
    </reaction>
</comment>
<comment type="caution">
    <text evidence="18">The sequence shown here is derived from an EMBL/GenBank/DDBJ whole genome shotgun (WGS) entry which is preliminary data.</text>
</comment>
<dbReference type="InterPro" id="IPR006172">
    <property type="entry name" value="DNA-dir_DNA_pol_B"/>
</dbReference>
<evidence type="ECO:0000256" key="13">
    <source>
        <dbReference type="SAM" id="MobiDB-lite"/>
    </source>
</evidence>
<dbReference type="OrthoDB" id="6755010at2759"/>
<evidence type="ECO:0000256" key="1">
    <source>
        <dbReference type="ARBA" id="ARBA00004123"/>
    </source>
</evidence>
<dbReference type="FunFam" id="1.10.132.60:FF:000004">
    <property type="entry name" value="DNA polymerase"/>
    <property type="match status" value="1"/>
</dbReference>
<dbReference type="GO" id="GO:0003688">
    <property type="term" value="F:DNA replication origin binding"/>
    <property type="evidence" value="ECO:0007669"/>
    <property type="project" value="TreeGrafter"/>
</dbReference>
<evidence type="ECO:0000256" key="7">
    <source>
        <dbReference type="ARBA" id="ARBA00022771"/>
    </source>
</evidence>
<dbReference type="GO" id="GO:1902975">
    <property type="term" value="P:mitotic DNA replication initiation"/>
    <property type="evidence" value="ECO:0007669"/>
    <property type="project" value="InterPro"/>
</dbReference>
<evidence type="ECO:0000313" key="19">
    <source>
        <dbReference type="Proteomes" id="UP000230750"/>
    </source>
</evidence>
<dbReference type="GO" id="GO:0006273">
    <property type="term" value="P:lagging strand elongation"/>
    <property type="evidence" value="ECO:0007669"/>
    <property type="project" value="TreeGrafter"/>
</dbReference>
<dbReference type="GO" id="GO:0033554">
    <property type="term" value="P:cellular response to stress"/>
    <property type="evidence" value="ECO:0007669"/>
    <property type="project" value="UniProtKB-ARBA"/>
</dbReference>
<dbReference type="EC" id="2.7.7.7" evidence="12"/>
<dbReference type="GO" id="GO:0000166">
    <property type="term" value="F:nucleotide binding"/>
    <property type="evidence" value="ECO:0007669"/>
    <property type="project" value="InterPro"/>
</dbReference>
<reference evidence="18 19" key="1">
    <citation type="journal article" date="2017" name="PLoS Biol.">
        <title>The sea cucumber genome provides insights into morphological evolution and visceral regeneration.</title>
        <authorList>
            <person name="Zhang X."/>
            <person name="Sun L."/>
            <person name="Yuan J."/>
            <person name="Sun Y."/>
            <person name="Gao Y."/>
            <person name="Zhang L."/>
            <person name="Li S."/>
            <person name="Dai H."/>
            <person name="Hamel J.F."/>
            <person name="Liu C."/>
            <person name="Yu Y."/>
            <person name="Liu S."/>
            <person name="Lin W."/>
            <person name="Guo K."/>
            <person name="Jin S."/>
            <person name="Xu P."/>
            <person name="Storey K.B."/>
            <person name="Huan P."/>
            <person name="Zhang T."/>
            <person name="Zhou Y."/>
            <person name="Zhang J."/>
            <person name="Lin C."/>
            <person name="Li X."/>
            <person name="Xing L."/>
            <person name="Huo D."/>
            <person name="Sun M."/>
            <person name="Wang L."/>
            <person name="Mercier A."/>
            <person name="Li F."/>
            <person name="Yang H."/>
            <person name="Xiang J."/>
        </authorList>
    </citation>
    <scope>NUCLEOTIDE SEQUENCE [LARGE SCALE GENOMIC DNA]</scope>
    <source>
        <strain evidence="18">Shaxun</strain>
        <tissue evidence="18">Muscle</tissue>
    </source>
</reference>
<evidence type="ECO:0000313" key="18">
    <source>
        <dbReference type="EMBL" id="PIK52202.1"/>
    </source>
</evidence>
<dbReference type="Proteomes" id="UP000230750">
    <property type="component" value="Unassembled WGS sequence"/>
</dbReference>
<dbReference type="InterPro" id="IPR006133">
    <property type="entry name" value="DNA-dir_DNA_pol_B_exonuc"/>
</dbReference>
<evidence type="ECO:0000256" key="11">
    <source>
        <dbReference type="ARBA" id="ARBA00023242"/>
    </source>
</evidence>
<dbReference type="GO" id="GO:0005658">
    <property type="term" value="C:alpha DNA polymerase:primase complex"/>
    <property type="evidence" value="ECO:0007669"/>
    <property type="project" value="UniProtKB-ARBA"/>
</dbReference>
<feature type="domain" description="Zinc finger DNA-directed DNA polymerase family B alpha" evidence="16">
    <location>
        <begin position="1305"/>
        <end position="1476"/>
    </location>
</feature>
<dbReference type="InterPro" id="IPR006134">
    <property type="entry name" value="DNA-dir_DNA_pol_B_multi_dom"/>
</dbReference>
<dbReference type="Gene3D" id="2.40.50.730">
    <property type="match status" value="1"/>
</dbReference>
<dbReference type="GO" id="GO:0003887">
    <property type="term" value="F:DNA-directed DNA polymerase activity"/>
    <property type="evidence" value="ECO:0007669"/>
    <property type="project" value="UniProtKB-KW"/>
</dbReference>
<dbReference type="FunFam" id="3.90.1600.10:FF:000022">
    <property type="entry name" value="DNA polymerase"/>
    <property type="match status" value="1"/>
</dbReference>
<evidence type="ECO:0000259" key="16">
    <source>
        <dbReference type="Pfam" id="PF08996"/>
    </source>
</evidence>
<evidence type="ECO:0000259" key="15">
    <source>
        <dbReference type="Pfam" id="PF03104"/>
    </source>
</evidence>
<evidence type="ECO:0000256" key="6">
    <source>
        <dbReference type="ARBA" id="ARBA00022723"/>
    </source>
</evidence>
<gene>
    <name evidence="18" type="ORF">BSL78_10904</name>
</gene>
<evidence type="ECO:0000256" key="5">
    <source>
        <dbReference type="ARBA" id="ARBA00022705"/>
    </source>
</evidence>
<feature type="compositionally biased region" description="Basic residues" evidence="13">
    <location>
        <begin position="229"/>
        <end position="239"/>
    </location>
</feature>